<organism evidence="1 2">
    <name type="scientific">Triparma columacea</name>
    <dbReference type="NCBI Taxonomy" id="722753"/>
    <lineage>
        <taxon>Eukaryota</taxon>
        <taxon>Sar</taxon>
        <taxon>Stramenopiles</taxon>
        <taxon>Ochrophyta</taxon>
        <taxon>Bolidophyceae</taxon>
        <taxon>Parmales</taxon>
        <taxon>Triparmaceae</taxon>
        <taxon>Triparma</taxon>
    </lineage>
</organism>
<dbReference type="AlphaFoldDB" id="A0A9W7FX63"/>
<dbReference type="EMBL" id="BRYA01000528">
    <property type="protein sequence ID" value="GMI21352.1"/>
    <property type="molecule type" value="Genomic_DNA"/>
</dbReference>
<name>A0A9W7FX63_9STRA</name>
<sequence length="617" mass="66733">MLRLVRSLIGKRQPPPTAAAANYAALEELRAEFEAKTDAPKTRLPLNLPSSEFGRKNGVKGGKKGGNFLSNLEATLVKELDNRTSRIAKLAYDDVTDEKNVKVLLTSVAAVSALGALEGGLLVNLPITDFSSHLLVLKYSIVNVIPSCVWHTNEMGVVAASMGLPTPATVEQTGADLMLACENIRSTRYIIATTTLIGQLFRVLSVSVRVSDAFCDNIRLGREPPFDNLTERVIRLAGRKSDVTVVGLERFGDHLFPIFEDPSAITYMVENYSNNLEKPVYWSVRNKSYGHKRSFSRLTIDDSWLLNCTSAGRRMLVCEADLVNEEDSLSLGRVSRDLTIDDAGGAFREIASRAKECMKTKNYRFLRVVLGDSTEIFSSGGGHSQTLRDKVVADNEADLIVDSRAPVLLSVLAWFEKSGKTGEGGGGGEAGQLLFFTDSKEYFKNLKEILEPFGINVVDGFVSMAGREAGDGAEGVKGLVHFTTTNLTVNNAAALSKRKGAKGVGDLCVLVDKPAGIGQMEDVVGDGVEGGGELVTVIDKGGDGEFQTKKGGGGKVTVICSSVVHDELLRSVRMWSRMGFSPQSIQEELDFQFAKILHSEAAVGVEQQKENGNIENV</sequence>
<dbReference type="Pfam" id="PF20524">
    <property type="entry name" value="DUF6739"/>
    <property type="match status" value="1"/>
</dbReference>
<keyword evidence="2" id="KW-1185">Reference proteome</keyword>
<accession>A0A9W7FX63</accession>
<evidence type="ECO:0000313" key="2">
    <source>
        <dbReference type="Proteomes" id="UP001165065"/>
    </source>
</evidence>
<evidence type="ECO:0000313" key="1">
    <source>
        <dbReference type="EMBL" id="GMI21352.1"/>
    </source>
</evidence>
<protein>
    <submittedName>
        <fullName evidence="1">Uncharacterized protein</fullName>
    </submittedName>
</protein>
<dbReference type="Proteomes" id="UP001165065">
    <property type="component" value="Unassembled WGS sequence"/>
</dbReference>
<dbReference type="OrthoDB" id="2111127at2759"/>
<proteinExistence type="predicted"/>
<dbReference type="InterPro" id="IPR046627">
    <property type="entry name" value="DUF6739"/>
</dbReference>
<comment type="caution">
    <text evidence="1">The sequence shown here is derived from an EMBL/GenBank/DDBJ whole genome shotgun (WGS) entry which is preliminary data.</text>
</comment>
<gene>
    <name evidence="1" type="ORF">TrCOL_g2411</name>
</gene>
<reference evidence="2" key="1">
    <citation type="journal article" date="2023" name="Commun. Biol.">
        <title>Genome analysis of Parmales, the sister group of diatoms, reveals the evolutionary specialization of diatoms from phago-mixotrophs to photoautotrophs.</title>
        <authorList>
            <person name="Ban H."/>
            <person name="Sato S."/>
            <person name="Yoshikawa S."/>
            <person name="Yamada K."/>
            <person name="Nakamura Y."/>
            <person name="Ichinomiya M."/>
            <person name="Sato N."/>
            <person name="Blanc-Mathieu R."/>
            <person name="Endo H."/>
            <person name="Kuwata A."/>
            <person name="Ogata H."/>
        </authorList>
    </citation>
    <scope>NUCLEOTIDE SEQUENCE [LARGE SCALE GENOMIC DNA]</scope>
</reference>